<dbReference type="AlphaFoldDB" id="A0A429ZBW9"/>
<proteinExistence type="predicted"/>
<dbReference type="EMBL" id="NGJU01000033">
    <property type="protein sequence ID" value="RST91192.1"/>
    <property type="molecule type" value="Genomic_DNA"/>
</dbReference>
<evidence type="ECO:0000256" key="1">
    <source>
        <dbReference type="SAM" id="Coils"/>
    </source>
</evidence>
<evidence type="ECO:0000313" key="2">
    <source>
        <dbReference type="EMBL" id="RST91192.1"/>
    </source>
</evidence>
<gene>
    <name evidence="2" type="ORF">CBF35_14660</name>
</gene>
<organism evidence="2 3">
    <name type="scientific">Vagococcus salmoninarum</name>
    <dbReference type="NCBI Taxonomy" id="2739"/>
    <lineage>
        <taxon>Bacteria</taxon>
        <taxon>Bacillati</taxon>
        <taxon>Bacillota</taxon>
        <taxon>Bacilli</taxon>
        <taxon>Lactobacillales</taxon>
        <taxon>Enterococcaceae</taxon>
        <taxon>Vagococcus</taxon>
    </lineage>
</organism>
<feature type="coiled-coil region" evidence="1">
    <location>
        <begin position="41"/>
        <end position="162"/>
    </location>
</feature>
<keyword evidence="1" id="KW-0175">Coiled coil</keyword>
<sequence length="225" mass="26144">MFKLLKNLKSSNYYYYEDIEELELEEESAKQTKLDTTVQSVDEMGNRVEALKKQVELLKKSNSSETEKLKQQVNTLLKRNEELELNEQTKTQTSEYYQNLESLNSNLEQQLSQETSNVINLKSRLTEVENQPKLPIEETQEYQSLANELKTTKEQLVKYIKQHSDQAEKTVIGNQQATTAFKNDLAKFKAELLATKEESQKFFNDALSGLYKQESAEKLENKKQP</sequence>
<accession>A0A429ZBW9</accession>
<protein>
    <submittedName>
        <fullName evidence="2">Uncharacterized protein</fullName>
    </submittedName>
</protein>
<dbReference type="RefSeq" id="WP_126782478.1">
    <property type="nucleotide sequence ID" value="NZ_NGJU01000033.1"/>
</dbReference>
<dbReference type="Proteomes" id="UP000287239">
    <property type="component" value="Unassembled WGS sequence"/>
</dbReference>
<keyword evidence="3" id="KW-1185">Reference proteome</keyword>
<evidence type="ECO:0000313" key="3">
    <source>
        <dbReference type="Proteomes" id="UP000287239"/>
    </source>
</evidence>
<dbReference type="GeneID" id="98569586"/>
<name>A0A429ZBW9_9ENTE</name>
<reference evidence="2 3" key="1">
    <citation type="submission" date="2017-05" db="EMBL/GenBank/DDBJ databases">
        <title>Vagococcus spp. assemblies.</title>
        <authorList>
            <person name="Gulvik C.A."/>
        </authorList>
    </citation>
    <scope>NUCLEOTIDE SEQUENCE [LARGE SCALE GENOMIC DNA]</scope>
    <source>
        <strain evidence="2 3">NCFB 2777</strain>
    </source>
</reference>
<comment type="caution">
    <text evidence="2">The sequence shown here is derived from an EMBL/GenBank/DDBJ whole genome shotgun (WGS) entry which is preliminary data.</text>
</comment>